<proteinExistence type="predicted"/>
<organism evidence="1 2">
    <name type="scientific">Colwellia maritima</name>
    <dbReference type="NCBI Taxonomy" id="2912588"/>
    <lineage>
        <taxon>Bacteria</taxon>
        <taxon>Pseudomonadati</taxon>
        <taxon>Pseudomonadota</taxon>
        <taxon>Gammaproteobacteria</taxon>
        <taxon>Alteromonadales</taxon>
        <taxon>Colwelliaceae</taxon>
        <taxon>Colwellia</taxon>
    </lineage>
</organism>
<accession>A0ABS9X711</accession>
<evidence type="ECO:0000313" key="1">
    <source>
        <dbReference type="EMBL" id="MCI2286012.1"/>
    </source>
</evidence>
<keyword evidence="2" id="KW-1185">Reference proteome</keyword>
<comment type="caution">
    <text evidence="1">The sequence shown here is derived from an EMBL/GenBank/DDBJ whole genome shotgun (WGS) entry which is preliminary data.</text>
</comment>
<gene>
    <name evidence="1" type="ORF">L3081_24625</name>
</gene>
<reference evidence="1" key="1">
    <citation type="submission" date="2022-01" db="EMBL/GenBank/DDBJ databases">
        <title>Colwellia maritima, isolated from seawater.</title>
        <authorList>
            <person name="Kristyanto S."/>
            <person name="Jung J."/>
            <person name="Jeon C.O."/>
        </authorList>
    </citation>
    <scope>NUCLEOTIDE SEQUENCE</scope>
    <source>
        <strain evidence="1">MSW7</strain>
    </source>
</reference>
<sequence length="104" mass="12159">MSKESEIKRGKIYAILTVVAEYDKYEWQERYLCLLDELGDTELTLKALSFAHPEFAKSGVIIDTSYGKRLKIENAIVWFAYKRLRFGEAKFLLDMKILPYVTLN</sequence>
<name>A0ABS9X711_9GAMM</name>
<dbReference type="EMBL" id="JAKKSL010000007">
    <property type="protein sequence ID" value="MCI2286012.1"/>
    <property type="molecule type" value="Genomic_DNA"/>
</dbReference>
<protein>
    <submittedName>
        <fullName evidence="1">Uncharacterized protein</fullName>
    </submittedName>
</protein>
<dbReference type="RefSeq" id="WP_242289115.1">
    <property type="nucleotide sequence ID" value="NZ_JAKKSL010000007.1"/>
</dbReference>
<evidence type="ECO:0000313" key="2">
    <source>
        <dbReference type="Proteomes" id="UP001139646"/>
    </source>
</evidence>
<dbReference type="Proteomes" id="UP001139646">
    <property type="component" value="Unassembled WGS sequence"/>
</dbReference>